<dbReference type="GO" id="GO:0004197">
    <property type="term" value="F:cysteine-type endopeptidase activity"/>
    <property type="evidence" value="ECO:0007669"/>
    <property type="project" value="InterPro"/>
</dbReference>
<dbReference type="InterPro" id="IPR029030">
    <property type="entry name" value="Caspase-like_dom_sf"/>
</dbReference>
<evidence type="ECO:0000256" key="2">
    <source>
        <dbReference type="ARBA" id="ARBA00022703"/>
    </source>
</evidence>
<feature type="compositionally biased region" description="Low complexity" evidence="4">
    <location>
        <begin position="152"/>
        <end position="174"/>
    </location>
</feature>
<dbReference type="PANTHER" id="PTHR48104">
    <property type="entry name" value="METACASPASE-4"/>
    <property type="match status" value="1"/>
</dbReference>
<dbReference type="EMBL" id="QPFP01000104">
    <property type="protein sequence ID" value="TEB21719.1"/>
    <property type="molecule type" value="Genomic_DNA"/>
</dbReference>
<keyword evidence="7" id="KW-1185">Reference proteome</keyword>
<gene>
    <name evidence="6" type="ORF">FA13DRAFT_96360</name>
</gene>
<evidence type="ECO:0000313" key="6">
    <source>
        <dbReference type="EMBL" id="TEB21719.1"/>
    </source>
</evidence>
<dbReference type="GO" id="GO:0006508">
    <property type="term" value="P:proteolysis"/>
    <property type="evidence" value="ECO:0007669"/>
    <property type="project" value="InterPro"/>
</dbReference>
<dbReference type="InterPro" id="IPR011600">
    <property type="entry name" value="Pept_C14_caspase"/>
</dbReference>
<evidence type="ECO:0000256" key="4">
    <source>
        <dbReference type="SAM" id="MobiDB-lite"/>
    </source>
</evidence>
<dbReference type="OrthoDB" id="3223806at2759"/>
<feature type="compositionally biased region" description="Basic residues" evidence="4">
    <location>
        <begin position="100"/>
        <end position="109"/>
    </location>
</feature>
<organism evidence="6 7">
    <name type="scientific">Coprinellus micaceus</name>
    <name type="common">Glistening ink-cap mushroom</name>
    <name type="synonym">Coprinus micaceus</name>
    <dbReference type="NCBI Taxonomy" id="71717"/>
    <lineage>
        <taxon>Eukaryota</taxon>
        <taxon>Fungi</taxon>
        <taxon>Dikarya</taxon>
        <taxon>Basidiomycota</taxon>
        <taxon>Agaricomycotina</taxon>
        <taxon>Agaricomycetes</taxon>
        <taxon>Agaricomycetidae</taxon>
        <taxon>Agaricales</taxon>
        <taxon>Agaricineae</taxon>
        <taxon>Psathyrellaceae</taxon>
        <taxon>Coprinellus</taxon>
    </lineage>
</organism>
<comment type="similarity">
    <text evidence="1">Belongs to the peptidase C14B family.</text>
</comment>
<evidence type="ECO:0000259" key="5">
    <source>
        <dbReference type="Pfam" id="PF00656"/>
    </source>
</evidence>
<dbReference type="Pfam" id="PF00656">
    <property type="entry name" value="Peptidase_C14"/>
    <property type="match status" value="1"/>
</dbReference>
<dbReference type="AlphaFoldDB" id="A0A4Y7SKF4"/>
<keyword evidence="2" id="KW-0053">Apoptosis</keyword>
<reference evidence="6 7" key="1">
    <citation type="journal article" date="2019" name="Nat. Ecol. Evol.">
        <title>Megaphylogeny resolves global patterns of mushroom evolution.</title>
        <authorList>
            <person name="Varga T."/>
            <person name="Krizsan K."/>
            <person name="Foldi C."/>
            <person name="Dima B."/>
            <person name="Sanchez-Garcia M."/>
            <person name="Sanchez-Ramirez S."/>
            <person name="Szollosi G.J."/>
            <person name="Szarkandi J.G."/>
            <person name="Papp V."/>
            <person name="Albert L."/>
            <person name="Andreopoulos W."/>
            <person name="Angelini C."/>
            <person name="Antonin V."/>
            <person name="Barry K.W."/>
            <person name="Bougher N.L."/>
            <person name="Buchanan P."/>
            <person name="Buyck B."/>
            <person name="Bense V."/>
            <person name="Catcheside P."/>
            <person name="Chovatia M."/>
            <person name="Cooper J."/>
            <person name="Damon W."/>
            <person name="Desjardin D."/>
            <person name="Finy P."/>
            <person name="Geml J."/>
            <person name="Haridas S."/>
            <person name="Hughes K."/>
            <person name="Justo A."/>
            <person name="Karasinski D."/>
            <person name="Kautmanova I."/>
            <person name="Kiss B."/>
            <person name="Kocsube S."/>
            <person name="Kotiranta H."/>
            <person name="LaButti K.M."/>
            <person name="Lechner B.E."/>
            <person name="Liimatainen K."/>
            <person name="Lipzen A."/>
            <person name="Lukacs Z."/>
            <person name="Mihaltcheva S."/>
            <person name="Morgado L.N."/>
            <person name="Niskanen T."/>
            <person name="Noordeloos M.E."/>
            <person name="Ohm R.A."/>
            <person name="Ortiz-Santana B."/>
            <person name="Ovrebo C."/>
            <person name="Racz N."/>
            <person name="Riley R."/>
            <person name="Savchenko A."/>
            <person name="Shiryaev A."/>
            <person name="Soop K."/>
            <person name="Spirin V."/>
            <person name="Szebenyi C."/>
            <person name="Tomsovsky M."/>
            <person name="Tulloss R.E."/>
            <person name="Uehling J."/>
            <person name="Grigoriev I.V."/>
            <person name="Vagvolgyi C."/>
            <person name="Papp T."/>
            <person name="Martin F.M."/>
            <person name="Miettinen O."/>
            <person name="Hibbett D.S."/>
            <person name="Nagy L.G."/>
        </authorList>
    </citation>
    <scope>NUCLEOTIDE SEQUENCE [LARGE SCALE GENOMIC DNA]</scope>
    <source>
        <strain evidence="6 7">FP101781</strain>
    </source>
</reference>
<evidence type="ECO:0000256" key="1">
    <source>
        <dbReference type="ARBA" id="ARBA00009005"/>
    </source>
</evidence>
<proteinExistence type="inferred from homology"/>
<dbReference type="InterPro" id="IPR050452">
    <property type="entry name" value="Metacaspase"/>
</dbReference>
<accession>A0A4Y7SKF4</accession>
<sequence>MASSSRPPRNAPPPLQLDLGRQRVLISFSRPEHTSTDSRTSRFYPRPKAVMVIPIYDDADVALMGPTAAPHDTGSSPLHAHPGRPPNRLQSPERTQPHQRPPRTLHKPSHSAGQIDSFSPAYQHPSPITPLFDDADLLQAPPRPGTQQVVRPSSSSPALNSSSRPPLSPTRTSSGNQILLRMKERHEAFHAAIRNYFKVLPPSPHVCRSHCSGRKRAVCIGINYIGQKHELQGCANDARNMREFLIQKYHFPPTEILLLTDDDRRNRTPTREEMFKAMAWLVDDAKQDDSLFFHYSGHGGQVPNEDGRELDGMDENIFPVDAADAGDIIDDDLHTALVEPLPPGCRLSAVFDSCHSGTILDLPYLHSAHGRLRSVSHITKRICFSACKDDETSADTFNGSAAVGAMSYAFIRALEQDPHQTYDELLTHLRETLIPKYQQKAQISCTLPIELERQFTL</sequence>
<feature type="region of interest" description="Disordered" evidence="4">
    <location>
        <begin position="64"/>
        <end position="174"/>
    </location>
</feature>
<dbReference type="SUPFAM" id="SSF52129">
    <property type="entry name" value="Caspase-like"/>
    <property type="match status" value="1"/>
</dbReference>
<keyword evidence="3" id="KW-0788">Thiol protease</keyword>
<evidence type="ECO:0000313" key="7">
    <source>
        <dbReference type="Proteomes" id="UP000298030"/>
    </source>
</evidence>
<protein>
    <recommendedName>
        <fullName evidence="5">Peptidase C14 caspase domain-containing protein</fullName>
    </recommendedName>
</protein>
<dbReference type="Proteomes" id="UP000298030">
    <property type="component" value="Unassembled WGS sequence"/>
</dbReference>
<dbReference type="Gene3D" id="3.40.50.12660">
    <property type="match status" value="1"/>
</dbReference>
<comment type="caution">
    <text evidence="6">The sequence shown here is derived from an EMBL/GenBank/DDBJ whole genome shotgun (WGS) entry which is preliminary data.</text>
</comment>
<dbReference type="GO" id="GO:0006915">
    <property type="term" value="P:apoptotic process"/>
    <property type="evidence" value="ECO:0007669"/>
    <property type="project" value="UniProtKB-KW"/>
</dbReference>
<keyword evidence="3" id="KW-0378">Hydrolase</keyword>
<feature type="domain" description="Peptidase C14 caspase" evidence="5">
    <location>
        <begin position="214"/>
        <end position="447"/>
    </location>
</feature>
<keyword evidence="3" id="KW-0645">Protease</keyword>
<dbReference type="PANTHER" id="PTHR48104:SF30">
    <property type="entry name" value="METACASPASE-1"/>
    <property type="match status" value="1"/>
</dbReference>
<dbReference type="GO" id="GO:0005737">
    <property type="term" value="C:cytoplasm"/>
    <property type="evidence" value="ECO:0007669"/>
    <property type="project" value="TreeGrafter"/>
</dbReference>
<name>A0A4Y7SKF4_COPMI</name>
<evidence type="ECO:0000256" key="3">
    <source>
        <dbReference type="ARBA" id="ARBA00022807"/>
    </source>
</evidence>
<feature type="region of interest" description="Disordered" evidence="4">
    <location>
        <begin position="1"/>
        <end position="22"/>
    </location>
</feature>